<comment type="caution">
    <text evidence="1">The sequence shown here is derived from an EMBL/GenBank/DDBJ whole genome shotgun (WGS) entry which is preliminary data.</text>
</comment>
<keyword evidence="2" id="KW-1185">Reference proteome</keyword>
<gene>
    <name evidence="1" type="ORF">DPEC_G00307650</name>
</gene>
<evidence type="ECO:0000313" key="2">
    <source>
        <dbReference type="Proteomes" id="UP001157502"/>
    </source>
</evidence>
<sequence length="514" mass="57518">MEEQRFPIKVRFIGVIQKEKSKMYITSVIWSDQNEIIVYRTLKDFKTLHKQMKKKCPPGNPLKKSDRIIPIFRDRKTKRGSNKMLTQLKYLDKYCTKLFSCDPCVSQCRELLQFFHPKDQDLLPDFAKNSIVILSSEDYSKPDSKGDAGDVTQPFLTQTYQCVATYETMDTKNRPFKVATNEHVDVLIKDTAGWWLVENQDKRIAWFPAPYLEKVDEDEDKTEGSHGESVLYSAAKRYTAVNADEVSVEVGSVVEVLQKSDNGWWHIRYKGQTGYIPAMFLQPYNSPLLRLDALHQNLNSSSLNLSNLQVPGSSQLEAGHSVNLGRSQGSLLQLPASGYPTADQPIKKAHSLNALSELRPCPPPPVIVTPPAPTRNDPVSTGVNKVDAELGWRTRSLSVGSEDSEGSDFSDFSLSQSSCNSSLNLRPGEMDERMQESSRTPPPESDASERGGAPRSPSESNLFKVPPSMPPVPPRPKQQEILTRCTTVTRRKASKDSLSPHRVGKSYGVVLNEG</sequence>
<name>A0ACC2FEE4_DALPE</name>
<dbReference type="Proteomes" id="UP001157502">
    <property type="component" value="Chromosome 29"/>
</dbReference>
<accession>A0ACC2FEE4</accession>
<proteinExistence type="predicted"/>
<protein>
    <submittedName>
        <fullName evidence="1">Uncharacterized protein</fullName>
    </submittedName>
</protein>
<reference evidence="1" key="1">
    <citation type="submission" date="2021-05" db="EMBL/GenBank/DDBJ databases">
        <authorList>
            <person name="Pan Q."/>
            <person name="Jouanno E."/>
            <person name="Zahm M."/>
            <person name="Klopp C."/>
            <person name="Cabau C."/>
            <person name="Louis A."/>
            <person name="Berthelot C."/>
            <person name="Parey E."/>
            <person name="Roest Crollius H."/>
            <person name="Montfort J."/>
            <person name="Robinson-Rechavi M."/>
            <person name="Bouchez O."/>
            <person name="Lampietro C."/>
            <person name="Lopez Roques C."/>
            <person name="Donnadieu C."/>
            <person name="Postlethwait J."/>
            <person name="Bobe J."/>
            <person name="Dillon D."/>
            <person name="Chandos A."/>
            <person name="von Hippel F."/>
            <person name="Guiguen Y."/>
        </authorList>
    </citation>
    <scope>NUCLEOTIDE SEQUENCE</scope>
    <source>
        <strain evidence="1">YG-Jan2019</strain>
    </source>
</reference>
<dbReference type="EMBL" id="CM055756">
    <property type="protein sequence ID" value="KAJ7989739.1"/>
    <property type="molecule type" value="Genomic_DNA"/>
</dbReference>
<evidence type="ECO:0000313" key="1">
    <source>
        <dbReference type="EMBL" id="KAJ7989739.1"/>
    </source>
</evidence>
<organism evidence="1 2">
    <name type="scientific">Dallia pectoralis</name>
    <name type="common">Alaska blackfish</name>
    <dbReference type="NCBI Taxonomy" id="75939"/>
    <lineage>
        <taxon>Eukaryota</taxon>
        <taxon>Metazoa</taxon>
        <taxon>Chordata</taxon>
        <taxon>Craniata</taxon>
        <taxon>Vertebrata</taxon>
        <taxon>Euteleostomi</taxon>
        <taxon>Actinopterygii</taxon>
        <taxon>Neopterygii</taxon>
        <taxon>Teleostei</taxon>
        <taxon>Protacanthopterygii</taxon>
        <taxon>Esociformes</taxon>
        <taxon>Umbridae</taxon>
        <taxon>Dallia</taxon>
    </lineage>
</organism>